<dbReference type="Pfam" id="PF10232">
    <property type="entry name" value="Med8"/>
    <property type="match status" value="1"/>
</dbReference>
<keyword evidence="1" id="KW-0804">Transcription</keyword>
<feature type="region of interest" description="Disordered" evidence="2">
    <location>
        <begin position="128"/>
        <end position="151"/>
    </location>
</feature>
<evidence type="ECO:0000256" key="2">
    <source>
        <dbReference type="SAM" id="MobiDB-lite"/>
    </source>
</evidence>
<comment type="subcellular location">
    <subcellularLocation>
        <location evidence="1">Nucleus</location>
    </subcellularLocation>
</comment>
<dbReference type="Gene3D" id="6.10.250.2610">
    <property type="match status" value="1"/>
</dbReference>
<comment type="similarity">
    <text evidence="1">Belongs to the Mediator complex subunit 8 family.</text>
</comment>
<name>A0A1J9RNK0_9PEZI</name>
<feature type="compositionally biased region" description="Gly residues" evidence="2">
    <location>
        <begin position="133"/>
        <end position="151"/>
    </location>
</feature>
<evidence type="ECO:0000256" key="1">
    <source>
        <dbReference type="RuleBase" id="RU364144"/>
    </source>
</evidence>
<feature type="compositionally biased region" description="Acidic residues" evidence="2">
    <location>
        <begin position="178"/>
        <end position="199"/>
    </location>
</feature>
<feature type="region of interest" description="Disordered" evidence="2">
    <location>
        <begin position="177"/>
        <end position="225"/>
    </location>
</feature>
<evidence type="ECO:0000313" key="3">
    <source>
        <dbReference type="EMBL" id="OJD29508.1"/>
    </source>
</evidence>
<organism evidence="3 4">
    <name type="scientific">Diplodia corticola</name>
    <dbReference type="NCBI Taxonomy" id="236234"/>
    <lineage>
        <taxon>Eukaryota</taxon>
        <taxon>Fungi</taxon>
        <taxon>Dikarya</taxon>
        <taxon>Ascomycota</taxon>
        <taxon>Pezizomycotina</taxon>
        <taxon>Dothideomycetes</taxon>
        <taxon>Dothideomycetes incertae sedis</taxon>
        <taxon>Botryosphaeriales</taxon>
        <taxon>Botryosphaeriaceae</taxon>
        <taxon>Diplodia</taxon>
    </lineage>
</organism>
<keyword evidence="4" id="KW-1185">Reference proteome</keyword>
<feature type="compositionally biased region" description="Gly residues" evidence="2">
    <location>
        <begin position="200"/>
        <end position="210"/>
    </location>
</feature>
<comment type="subunit">
    <text evidence="1">Component of the Mediator complex.</text>
</comment>
<dbReference type="InterPro" id="IPR019364">
    <property type="entry name" value="Mediatior_Med8_fun/met"/>
</dbReference>
<gene>
    <name evidence="1" type="primary">MED8</name>
    <name evidence="3" type="ORF">BKCO1_7900020</name>
</gene>
<protein>
    <recommendedName>
        <fullName evidence="1">Mediator of RNA polymerase II transcription subunit 8</fullName>
    </recommendedName>
    <alternativeName>
        <fullName evidence="1">Mediator complex subunit 8</fullName>
    </alternativeName>
</protein>
<proteinExistence type="inferred from homology"/>
<keyword evidence="1" id="KW-0010">Activator</keyword>
<sequence>MSAHAHPPTSRAPPDEIRSLDLLAQRIQHLNGALEVLKATQLAHIWDTHAPAPWATVAHQSNIINGRLSALLEAFAANRTLLGQAHPFPLPTFPGRSHENMATQLTRKKMVPWVEDWIADGVRLAVGDEEEGGASGGRGGGDGATRLVGDGGLTGEQIEELWDWAGPAGGEIGREVLTAEDEDDEGEDEDDDDEDEEGGAMEGVEGGEGAGADKKTETIPPIRPMMPLDDIFKFVSTGVAA</sequence>
<comment type="function">
    <text evidence="1">Component of the Mediator complex, a coactivator involved in the regulated transcription of nearly all RNA polymerase II-dependent genes. Mediator functions as a bridge to convey information from gene-specific regulatory proteins to the basal RNA polymerase II transcription machinery. Mediator is recruited to promoters by direct interactions with regulatory proteins and serves as a scaffold for the assembly of a functional preinitiation complex with RNA polymerase II and the general transcription factors.</text>
</comment>
<evidence type="ECO:0000313" key="4">
    <source>
        <dbReference type="Proteomes" id="UP000183809"/>
    </source>
</evidence>
<dbReference type="GO" id="GO:0006357">
    <property type="term" value="P:regulation of transcription by RNA polymerase II"/>
    <property type="evidence" value="ECO:0007669"/>
    <property type="project" value="InterPro"/>
</dbReference>
<dbReference type="Proteomes" id="UP000183809">
    <property type="component" value="Unassembled WGS sequence"/>
</dbReference>
<dbReference type="GO" id="GO:0003712">
    <property type="term" value="F:transcription coregulator activity"/>
    <property type="evidence" value="ECO:0007669"/>
    <property type="project" value="InterPro"/>
</dbReference>
<reference evidence="3 4" key="1">
    <citation type="submission" date="2016-10" db="EMBL/GenBank/DDBJ databases">
        <title>Proteomics and genomics reveal pathogen-plant mechanisms compatible with a hemibiotrophic lifestyle of Diplodia corticola.</title>
        <authorList>
            <person name="Fernandes I."/>
            <person name="De Jonge R."/>
            <person name="Van De Peer Y."/>
            <person name="Devreese B."/>
            <person name="Alves A."/>
            <person name="Esteves A.C."/>
        </authorList>
    </citation>
    <scope>NUCLEOTIDE SEQUENCE [LARGE SCALE GENOMIC DNA]</scope>
    <source>
        <strain evidence="3 4">CBS 112549</strain>
    </source>
</reference>
<accession>A0A1J9RNK0</accession>
<dbReference type="OrthoDB" id="5329317at2759"/>
<keyword evidence="1" id="KW-0539">Nucleus</keyword>
<dbReference type="AlphaFoldDB" id="A0A1J9RNK0"/>
<keyword evidence="1" id="KW-0805">Transcription regulation</keyword>
<comment type="caution">
    <text evidence="3">The sequence shown here is derived from an EMBL/GenBank/DDBJ whole genome shotgun (WGS) entry which is preliminary data.</text>
</comment>
<dbReference type="GO" id="GO:0016592">
    <property type="term" value="C:mediator complex"/>
    <property type="evidence" value="ECO:0007669"/>
    <property type="project" value="InterPro"/>
</dbReference>
<dbReference type="EMBL" id="MNUE01000079">
    <property type="protein sequence ID" value="OJD29508.1"/>
    <property type="molecule type" value="Genomic_DNA"/>
</dbReference>